<name>A0A170PBN3_BUCTT</name>
<dbReference type="SUPFAM" id="SSF52833">
    <property type="entry name" value="Thioredoxin-like"/>
    <property type="match status" value="1"/>
</dbReference>
<dbReference type="InterPro" id="IPR033658">
    <property type="entry name" value="GRX_PICOT-like"/>
</dbReference>
<dbReference type="PATRIC" id="fig|98804.3.peg.123"/>
<dbReference type="InterPro" id="IPR014434">
    <property type="entry name" value="Monothiol_GRX"/>
</dbReference>
<feature type="binding site" evidence="9">
    <location>
        <begin position="84"/>
        <end position="85"/>
    </location>
    <ligand>
        <name>glutathione</name>
        <dbReference type="ChEBI" id="CHEBI:57925"/>
    </ligand>
</feature>
<dbReference type="NCBIfam" id="TIGR00365">
    <property type="entry name" value="Grx4 family monothiol glutaredoxin"/>
    <property type="match status" value="1"/>
</dbReference>
<keyword evidence="3 10" id="KW-0001">2Fe-2S</keyword>
<dbReference type="PANTHER" id="PTHR10293:SF72">
    <property type="entry name" value="MONOTHIOL GLUTAREDOXIN-S14, CHLOROPLASTIC"/>
    <property type="match status" value="1"/>
</dbReference>
<evidence type="ECO:0000256" key="2">
    <source>
        <dbReference type="ARBA" id="ARBA00009630"/>
    </source>
</evidence>
<feature type="binding site" evidence="10">
    <location>
        <position position="30"/>
    </location>
    <ligand>
        <name>[2Fe-2S] cluster</name>
        <dbReference type="ChEBI" id="CHEBI:190135"/>
        <note>ligand shared between dimeric partners</note>
    </ligand>
</feature>
<evidence type="ECO:0000313" key="13">
    <source>
        <dbReference type="Proteomes" id="UP000243633"/>
    </source>
</evidence>
<feature type="domain" description="Glutaredoxin" evidence="11">
    <location>
        <begin position="17"/>
        <end position="81"/>
    </location>
</feature>
<dbReference type="Gene3D" id="3.40.30.10">
    <property type="entry name" value="Glutaredoxin"/>
    <property type="match status" value="1"/>
</dbReference>
<dbReference type="GO" id="GO:0015036">
    <property type="term" value="F:disulfide oxidoreductase activity"/>
    <property type="evidence" value="ECO:0007669"/>
    <property type="project" value="InterPro"/>
</dbReference>
<evidence type="ECO:0000256" key="10">
    <source>
        <dbReference type="PIRSR" id="PIRSR005894-2"/>
    </source>
</evidence>
<evidence type="ECO:0000256" key="3">
    <source>
        <dbReference type="ARBA" id="ARBA00022714"/>
    </source>
</evidence>
<protein>
    <recommendedName>
        <fullName evidence="8">Glutaredoxin</fullName>
    </recommendedName>
</protein>
<reference evidence="13" key="1">
    <citation type="submission" date="2015-10" db="EMBL/GenBank/DDBJ databases">
        <authorList>
            <person name="Manzano-Marin A."/>
            <person name="Manzano-Marin A."/>
        </authorList>
    </citation>
    <scope>NUCLEOTIDE SEQUENCE [LARGE SCALE GENOMIC DNA]</scope>
    <source>
        <strain evidence="13">BTs</strain>
    </source>
</reference>
<evidence type="ECO:0000256" key="6">
    <source>
        <dbReference type="ARBA" id="ARBA00023014"/>
    </source>
</evidence>
<dbReference type="AlphaFoldDB" id="A0A170PBN3"/>
<evidence type="ECO:0000256" key="8">
    <source>
        <dbReference type="PIRNR" id="PIRNR005894"/>
    </source>
</evidence>
<keyword evidence="7" id="KW-0676">Redox-active center</keyword>
<evidence type="ECO:0000256" key="1">
    <source>
        <dbReference type="ARBA" id="ARBA00002853"/>
    </source>
</evidence>
<dbReference type="STRING" id="98804.BTSPAZIEG_0130"/>
<feature type="binding site" evidence="9">
    <location>
        <position position="22"/>
    </location>
    <ligand>
        <name>glutathione</name>
        <dbReference type="ChEBI" id="CHEBI:57925"/>
    </ligand>
</feature>
<gene>
    <name evidence="12" type="primary">grxD</name>
    <name evidence="12" type="ORF">BTSPAZIEG_0130</name>
</gene>
<feature type="binding site" evidence="9">
    <location>
        <position position="59"/>
    </location>
    <ligand>
        <name>glutathione</name>
        <dbReference type="ChEBI" id="CHEBI:57925"/>
    </ligand>
</feature>
<evidence type="ECO:0000256" key="4">
    <source>
        <dbReference type="ARBA" id="ARBA00022723"/>
    </source>
</evidence>
<dbReference type="RefSeq" id="WP_075472463.1">
    <property type="nucleotide sequence ID" value="NZ_CP135003.1"/>
</dbReference>
<keyword evidence="5 10" id="KW-0408">Iron</keyword>
<dbReference type="InterPro" id="IPR036249">
    <property type="entry name" value="Thioredoxin-like_sf"/>
</dbReference>
<dbReference type="PROSITE" id="PS51354">
    <property type="entry name" value="GLUTAREDOXIN_2"/>
    <property type="match status" value="1"/>
</dbReference>
<dbReference type="EMBL" id="LN890285">
    <property type="protein sequence ID" value="CUR53109.1"/>
    <property type="molecule type" value="Genomic_DNA"/>
</dbReference>
<dbReference type="InterPro" id="IPR002109">
    <property type="entry name" value="Glutaredoxin"/>
</dbReference>
<feature type="binding site" evidence="9">
    <location>
        <position position="71"/>
    </location>
    <ligand>
        <name>glutathione</name>
        <dbReference type="ChEBI" id="CHEBI:57925"/>
    </ligand>
</feature>
<keyword evidence="4 10" id="KW-0479">Metal-binding</keyword>
<dbReference type="Proteomes" id="UP000243633">
    <property type="component" value="Chromosome 1"/>
</dbReference>
<sequence>MKKTIKIIKEQICANTILLYMKGTPKHPRCGFSSQAAQILKSFEINFKYIDVLENPNIRKYLPIYSHWPTFPQLWVNQELIGGCNIIVEMFQTGELLKILKNV</sequence>
<dbReference type="GO" id="GO:0051537">
    <property type="term" value="F:2 iron, 2 sulfur cluster binding"/>
    <property type="evidence" value="ECO:0007669"/>
    <property type="project" value="UniProtKB-KW"/>
</dbReference>
<comment type="function">
    <text evidence="1">Monothiol glutaredoxin involved in the biogenesis of iron-sulfur clusters.</text>
</comment>
<dbReference type="InterPro" id="IPR004480">
    <property type="entry name" value="Monothiol_GRX-rel"/>
</dbReference>
<evidence type="ECO:0000256" key="5">
    <source>
        <dbReference type="ARBA" id="ARBA00023004"/>
    </source>
</evidence>
<keyword evidence="6 10" id="KW-0411">Iron-sulfur</keyword>
<dbReference type="Pfam" id="PF00462">
    <property type="entry name" value="Glutaredoxin"/>
    <property type="match status" value="1"/>
</dbReference>
<dbReference type="OrthoDB" id="9804115at2"/>
<proteinExistence type="inferred from homology"/>
<evidence type="ECO:0000256" key="7">
    <source>
        <dbReference type="ARBA" id="ARBA00023284"/>
    </source>
</evidence>
<evidence type="ECO:0000313" key="12">
    <source>
        <dbReference type="EMBL" id="CUR53109.1"/>
    </source>
</evidence>
<dbReference type="GO" id="GO:0046872">
    <property type="term" value="F:metal ion binding"/>
    <property type="evidence" value="ECO:0007669"/>
    <property type="project" value="UniProtKB-KW"/>
</dbReference>
<dbReference type="PANTHER" id="PTHR10293">
    <property type="entry name" value="GLUTAREDOXIN FAMILY MEMBER"/>
    <property type="match status" value="1"/>
</dbReference>
<evidence type="ECO:0000259" key="11">
    <source>
        <dbReference type="Pfam" id="PF00462"/>
    </source>
</evidence>
<accession>A0A170PBN3</accession>
<dbReference type="PIRSF" id="PIRSF005894">
    <property type="entry name" value="Monothiol_GRX"/>
    <property type="match status" value="1"/>
</dbReference>
<comment type="similarity">
    <text evidence="2 8">Belongs to the glutaredoxin family. Monothiol subfamily.</text>
</comment>
<keyword evidence="13" id="KW-1185">Reference proteome</keyword>
<organism evidence="12 13">
    <name type="scientific">Buchnera aphidicola subsp. Tuberolachnus salignus</name>
    <dbReference type="NCBI Taxonomy" id="98804"/>
    <lineage>
        <taxon>Bacteria</taxon>
        <taxon>Pseudomonadati</taxon>
        <taxon>Pseudomonadota</taxon>
        <taxon>Gammaproteobacteria</taxon>
        <taxon>Enterobacterales</taxon>
        <taxon>Erwiniaceae</taxon>
        <taxon>Buchnera</taxon>
    </lineage>
</organism>
<dbReference type="CDD" id="cd03028">
    <property type="entry name" value="GRX_PICOT_like"/>
    <property type="match status" value="1"/>
</dbReference>
<evidence type="ECO:0000256" key="9">
    <source>
        <dbReference type="PIRSR" id="PIRSR005894-1"/>
    </source>
</evidence>